<evidence type="ECO:0000313" key="2">
    <source>
        <dbReference type="Proteomes" id="UP001165136"/>
    </source>
</evidence>
<organism evidence="1 2">
    <name type="scientific">Amycolatopsis taiwanensis</name>
    <dbReference type="NCBI Taxonomy" id="342230"/>
    <lineage>
        <taxon>Bacteria</taxon>
        <taxon>Bacillati</taxon>
        <taxon>Actinomycetota</taxon>
        <taxon>Actinomycetes</taxon>
        <taxon>Pseudonocardiales</taxon>
        <taxon>Pseudonocardiaceae</taxon>
        <taxon>Amycolatopsis</taxon>
    </lineage>
</organism>
<dbReference type="EMBL" id="BSTI01000001">
    <property type="protein sequence ID" value="GLY63673.1"/>
    <property type="molecule type" value="Genomic_DNA"/>
</dbReference>
<keyword evidence="2" id="KW-1185">Reference proteome</keyword>
<accession>A0A9W6QWG2</accession>
<proteinExistence type="predicted"/>
<protein>
    <submittedName>
        <fullName evidence="1">Uncharacterized protein</fullName>
    </submittedName>
</protein>
<name>A0A9W6QWG2_9PSEU</name>
<gene>
    <name evidence="1" type="ORF">Atai01_02920</name>
</gene>
<dbReference type="AlphaFoldDB" id="A0A9W6QWG2"/>
<comment type="caution">
    <text evidence="1">The sequence shown here is derived from an EMBL/GenBank/DDBJ whole genome shotgun (WGS) entry which is preliminary data.</text>
</comment>
<evidence type="ECO:0000313" key="1">
    <source>
        <dbReference type="EMBL" id="GLY63673.1"/>
    </source>
</evidence>
<reference evidence="1" key="1">
    <citation type="submission" date="2023-03" db="EMBL/GenBank/DDBJ databases">
        <title>Amycolatopsis taiwanensis NBRC 103393.</title>
        <authorList>
            <person name="Ichikawa N."/>
            <person name="Sato H."/>
            <person name="Tonouchi N."/>
        </authorList>
    </citation>
    <scope>NUCLEOTIDE SEQUENCE</scope>
    <source>
        <strain evidence="1">NBRC 103393</strain>
    </source>
</reference>
<dbReference type="Proteomes" id="UP001165136">
    <property type="component" value="Unassembled WGS sequence"/>
</dbReference>
<sequence>MVCSSWRSRPQCGAGGRAQLYLHYRVGGGVDMWACRPCARAVLERMRVNKDFRRTGCGGVLSRGLPRPGASVAMVLVIPRREQVGKSTGF</sequence>